<accession>A0A511VC84</accession>
<dbReference type="EMBL" id="BJXX01000160">
    <property type="protein sequence ID" value="GEN35961.1"/>
    <property type="molecule type" value="Genomic_DNA"/>
</dbReference>
<dbReference type="InterPro" id="IPR009061">
    <property type="entry name" value="DNA-bd_dom_put_sf"/>
</dbReference>
<evidence type="ECO:0000313" key="3">
    <source>
        <dbReference type="Proteomes" id="UP000321157"/>
    </source>
</evidence>
<dbReference type="GO" id="GO:0003677">
    <property type="term" value="F:DNA binding"/>
    <property type="evidence" value="ECO:0007669"/>
    <property type="project" value="InterPro"/>
</dbReference>
<reference evidence="2 3" key="1">
    <citation type="submission" date="2019-07" db="EMBL/GenBank/DDBJ databases">
        <title>Whole genome shotgun sequence of Aneurinibacillus danicus NBRC 102444.</title>
        <authorList>
            <person name="Hosoyama A."/>
            <person name="Uohara A."/>
            <person name="Ohji S."/>
            <person name="Ichikawa N."/>
        </authorList>
    </citation>
    <scope>NUCLEOTIDE SEQUENCE [LARGE SCALE GENOMIC DNA]</scope>
    <source>
        <strain evidence="2 3">NBRC 102444</strain>
    </source>
</reference>
<sequence length="61" mass="7158">MTTLSKFYTPRQVASFLGISQLTIYKWIDDGKLKAYKVNQRWMIEQKDVENLVYGKGATRQ</sequence>
<dbReference type="InterPro" id="IPR010093">
    <property type="entry name" value="SinI_DNA-bd"/>
</dbReference>
<proteinExistence type="predicted"/>
<dbReference type="RefSeq" id="WP_146811464.1">
    <property type="nucleotide sequence ID" value="NZ_BJXX01000160.1"/>
</dbReference>
<dbReference type="Proteomes" id="UP000321157">
    <property type="component" value="Unassembled WGS sequence"/>
</dbReference>
<protein>
    <recommendedName>
        <fullName evidence="1">Helix-turn-helix domain-containing protein</fullName>
    </recommendedName>
</protein>
<dbReference type="Pfam" id="PF12728">
    <property type="entry name" value="HTH_17"/>
    <property type="match status" value="1"/>
</dbReference>
<dbReference type="OrthoDB" id="1798833at2"/>
<name>A0A511VC84_9BACL</name>
<comment type="caution">
    <text evidence="2">The sequence shown here is derived from an EMBL/GenBank/DDBJ whole genome shotgun (WGS) entry which is preliminary data.</text>
</comment>
<dbReference type="AlphaFoldDB" id="A0A511VC84"/>
<keyword evidence="3" id="KW-1185">Reference proteome</keyword>
<evidence type="ECO:0000259" key="1">
    <source>
        <dbReference type="Pfam" id="PF12728"/>
    </source>
</evidence>
<dbReference type="SUPFAM" id="SSF46955">
    <property type="entry name" value="Putative DNA-binding domain"/>
    <property type="match status" value="1"/>
</dbReference>
<organism evidence="2 3">
    <name type="scientific">Aneurinibacillus danicus</name>
    <dbReference type="NCBI Taxonomy" id="267746"/>
    <lineage>
        <taxon>Bacteria</taxon>
        <taxon>Bacillati</taxon>
        <taxon>Bacillota</taxon>
        <taxon>Bacilli</taxon>
        <taxon>Bacillales</taxon>
        <taxon>Paenibacillaceae</taxon>
        <taxon>Aneurinibacillus group</taxon>
        <taxon>Aneurinibacillus</taxon>
    </lineage>
</organism>
<feature type="domain" description="Helix-turn-helix" evidence="1">
    <location>
        <begin position="7"/>
        <end position="50"/>
    </location>
</feature>
<dbReference type="NCBIfam" id="TIGR01764">
    <property type="entry name" value="excise"/>
    <property type="match status" value="1"/>
</dbReference>
<evidence type="ECO:0000313" key="2">
    <source>
        <dbReference type="EMBL" id="GEN35961.1"/>
    </source>
</evidence>
<dbReference type="InterPro" id="IPR041657">
    <property type="entry name" value="HTH_17"/>
</dbReference>
<gene>
    <name evidence="2" type="ORF">ADA01nite_34210</name>
</gene>